<dbReference type="Proteomes" id="UP000475155">
    <property type="component" value="Unassembled WGS sequence"/>
</dbReference>
<organism evidence="3 4">
    <name type="scientific">Bifidobacterium saimiriisciurei</name>
    <dbReference type="NCBI Taxonomy" id="2661627"/>
    <lineage>
        <taxon>Bacteria</taxon>
        <taxon>Bacillati</taxon>
        <taxon>Actinomycetota</taxon>
        <taxon>Actinomycetes</taxon>
        <taxon>Bifidobacteriales</taxon>
        <taxon>Bifidobacteriaceae</taxon>
        <taxon>Bifidobacterium</taxon>
    </lineage>
</organism>
<proteinExistence type="predicted"/>
<evidence type="ECO:0000313" key="3">
    <source>
        <dbReference type="EMBL" id="NEH12366.1"/>
    </source>
</evidence>
<accession>A0ABX0CDU8</accession>
<dbReference type="RefSeq" id="WP_163199886.1">
    <property type="nucleotide sequence ID" value="NZ_WHZU01000019.1"/>
</dbReference>
<evidence type="ECO:0000256" key="1">
    <source>
        <dbReference type="SAM" id="Coils"/>
    </source>
</evidence>
<feature type="coiled-coil region" evidence="1">
    <location>
        <begin position="126"/>
        <end position="153"/>
    </location>
</feature>
<gene>
    <name evidence="3" type="ORF">GFD18_09825</name>
</gene>
<protein>
    <recommendedName>
        <fullName evidence="5">Transposase</fullName>
    </recommendedName>
</protein>
<dbReference type="EMBL" id="WHZU01000019">
    <property type="protein sequence ID" value="NEH12366.1"/>
    <property type="molecule type" value="Genomic_DNA"/>
</dbReference>
<feature type="compositionally biased region" description="Basic and acidic residues" evidence="2">
    <location>
        <begin position="153"/>
        <end position="166"/>
    </location>
</feature>
<keyword evidence="1" id="KW-0175">Coiled coil</keyword>
<name>A0ABX0CDU8_9BIFI</name>
<comment type="caution">
    <text evidence="3">The sequence shown here is derived from an EMBL/GenBank/DDBJ whole genome shotgun (WGS) entry which is preliminary data.</text>
</comment>
<evidence type="ECO:0000256" key="2">
    <source>
        <dbReference type="SAM" id="MobiDB-lite"/>
    </source>
</evidence>
<evidence type="ECO:0000313" key="4">
    <source>
        <dbReference type="Proteomes" id="UP000475155"/>
    </source>
</evidence>
<keyword evidence="4" id="KW-1185">Reference proteome</keyword>
<evidence type="ECO:0008006" key="5">
    <source>
        <dbReference type="Google" id="ProtNLM"/>
    </source>
</evidence>
<reference evidence="3 4" key="1">
    <citation type="submission" date="2019-10" db="EMBL/GenBank/DDBJ databases">
        <title>Bifidobacterium from non-human primates.</title>
        <authorList>
            <person name="Modesto M."/>
        </authorList>
    </citation>
    <scope>NUCLEOTIDE SEQUENCE [LARGE SCALE GENOMIC DNA]</scope>
    <source>
        <strain evidence="3 4">SMA1</strain>
    </source>
</reference>
<sequence>MANNGDFTRKEVAYLRSLPAVTDVVDKRIAYSEAFKVQCMTRYAAGDSPVQIFRDAGLDSSLIGYKRIERCIARWRKTVLPKINGEPVPEKPQVPRVDVLRQKIAEASGIAAEHIDESNALREMLLESQLRRIEDLEKELKDVRTMLLREQKRNQAEMRKAERAGREAASAATVETVPVESAAVGSGVTESGVTDGVNPAAEQAE</sequence>
<feature type="region of interest" description="Disordered" evidence="2">
    <location>
        <begin position="153"/>
        <end position="205"/>
    </location>
</feature>